<keyword evidence="2" id="KW-0812">Transmembrane</keyword>
<evidence type="ECO:0000256" key="3">
    <source>
        <dbReference type="ARBA" id="ARBA00022801"/>
    </source>
</evidence>
<evidence type="ECO:0000256" key="7">
    <source>
        <dbReference type="ARBA" id="ARBA00023136"/>
    </source>
</evidence>
<dbReference type="AlphaFoldDB" id="A0A6J4KCE2"/>
<evidence type="ECO:0000256" key="9">
    <source>
        <dbReference type="SAM" id="SignalP"/>
    </source>
</evidence>
<keyword evidence="3" id="KW-0378">Hydrolase</keyword>
<keyword evidence="7" id="KW-0472">Membrane</keyword>
<keyword evidence="5" id="KW-1133">Transmembrane helix</keyword>
<sequence>RRIIFPVLMIAALLIPAFTAPTQAQTPKPVLAFYFPWYEQSDWQSGKMSELAATTYNGGEDGTIQRHLQQADDNGIDGFICTWFGPQEPRLTERCDKLLRNAAGRDFSVTISPDQAADASGTLKTMAGMTEALGALRDRWMSHPNWLRWNGKPVVVFWNPQSFGSVATWRQLRNTVDPNNAWHWVGEGTDFSYLQVFDSLYYFDITWAANPADALAGYARRLNDFNRANNATKPFIGTVMPGYDDTRIRNTRIRDRANGEYYRRSWQAAIDRNAQVVIINSWNEWFEGTQLEPSRSYGNLYLDLTREWSGRYKGAGAAPPSPPPPGGPSRTFPETGQTVAGRLLQYWDANGALPVFGLPITAEGPEQTPDGTFRTQLFERNRLELHPENAAPYDVLLGRLGDDLLTKQGRPWESLPREQRKAGCQFFAETQHNVCEPFLSYWRTHGLDLGDPGASARESLALFGLPLTTAVTERNS</sequence>
<feature type="signal peptide" evidence="9">
    <location>
        <begin position="1"/>
        <end position="24"/>
    </location>
</feature>
<feature type="chain" id="PRO_5027121118" evidence="9">
    <location>
        <begin position="25"/>
        <end position="476"/>
    </location>
</feature>
<accession>A0A6J4KCE2</accession>
<evidence type="ECO:0000256" key="4">
    <source>
        <dbReference type="ARBA" id="ARBA00022968"/>
    </source>
</evidence>
<dbReference type="Pfam" id="PF16317">
    <property type="entry name" value="Glyco_hydro_99"/>
    <property type="match status" value="1"/>
</dbReference>
<feature type="region of interest" description="Disordered" evidence="8">
    <location>
        <begin position="312"/>
        <end position="335"/>
    </location>
</feature>
<evidence type="ECO:0000256" key="5">
    <source>
        <dbReference type="ARBA" id="ARBA00022989"/>
    </source>
</evidence>
<dbReference type="GO" id="GO:0004559">
    <property type="term" value="F:alpha-mannosidase activity"/>
    <property type="evidence" value="ECO:0007669"/>
    <property type="project" value="TreeGrafter"/>
</dbReference>
<name>A0A6J4KCE2_9CHLR</name>
<dbReference type="EMBL" id="CADCTR010001576">
    <property type="protein sequence ID" value="CAA9302047.1"/>
    <property type="molecule type" value="Genomic_DNA"/>
</dbReference>
<comment type="subcellular location">
    <subcellularLocation>
        <location evidence="1">Golgi apparatus membrane</location>
        <topology evidence="1">Single-pass type II membrane protein</topology>
    </subcellularLocation>
</comment>
<proteinExistence type="predicted"/>
<gene>
    <name evidence="10" type="ORF">AVDCRST_MAG93-4672</name>
</gene>
<evidence type="ECO:0000256" key="2">
    <source>
        <dbReference type="ARBA" id="ARBA00022692"/>
    </source>
</evidence>
<feature type="non-terminal residue" evidence="10">
    <location>
        <position position="1"/>
    </location>
</feature>
<dbReference type="InterPro" id="IPR026071">
    <property type="entry name" value="Glyco_Hydrolase_99"/>
</dbReference>
<dbReference type="PANTHER" id="PTHR13572">
    <property type="entry name" value="ENDO-ALPHA-1,2-MANNOSIDASE"/>
    <property type="match status" value="1"/>
</dbReference>
<organism evidence="10">
    <name type="scientific">uncultured Chloroflexia bacterium</name>
    <dbReference type="NCBI Taxonomy" id="1672391"/>
    <lineage>
        <taxon>Bacteria</taxon>
        <taxon>Bacillati</taxon>
        <taxon>Chloroflexota</taxon>
        <taxon>Chloroflexia</taxon>
        <taxon>environmental samples</taxon>
    </lineage>
</organism>
<feature type="non-terminal residue" evidence="10">
    <location>
        <position position="476"/>
    </location>
</feature>
<evidence type="ECO:0000256" key="8">
    <source>
        <dbReference type="SAM" id="MobiDB-lite"/>
    </source>
</evidence>
<keyword evidence="4" id="KW-0735">Signal-anchor</keyword>
<evidence type="ECO:0000256" key="1">
    <source>
        <dbReference type="ARBA" id="ARBA00004323"/>
    </source>
</evidence>
<dbReference type="PANTHER" id="PTHR13572:SF4">
    <property type="entry name" value="RE57134P"/>
    <property type="match status" value="1"/>
</dbReference>
<evidence type="ECO:0000256" key="6">
    <source>
        <dbReference type="ARBA" id="ARBA00023034"/>
    </source>
</evidence>
<reference evidence="10" key="1">
    <citation type="submission" date="2020-02" db="EMBL/GenBank/DDBJ databases">
        <authorList>
            <person name="Meier V. D."/>
        </authorList>
    </citation>
    <scope>NUCLEOTIDE SEQUENCE</scope>
    <source>
        <strain evidence="10">AVDCRST_MAG93</strain>
    </source>
</reference>
<keyword evidence="9" id="KW-0732">Signal</keyword>
<evidence type="ECO:0000313" key="10">
    <source>
        <dbReference type="EMBL" id="CAA9302047.1"/>
    </source>
</evidence>
<dbReference type="Gene3D" id="3.20.20.80">
    <property type="entry name" value="Glycosidases"/>
    <property type="match status" value="1"/>
</dbReference>
<keyword evidence="6" id="KW-0333">Golgi apparatus</keyword>
<protein>
    <submittedName>
        <fullName evidence="10">GH99 / GH71</fullName>
    </submittedName>
</protein>